<protein>
    <recommendedName>
        <fullName evidence="1">Transposase IS204/IS1001/IS1096/IS1165 zinc-finger domain-containing protein</fullName>
    </recommendedName>
</protein>
<dbReference type="InterPro" id="IPR029261">
    <property type="entry name" value="Transposase_Znf"/>
</dbReference>
<sequence>MGCGGVVNAIRDRTIRHIRDLPVFEDPAALHVPRLRLVCRFCGPRLERPDWLEPIAG</sequence>
<reference evidence="2 3" key="1">
    <citation type="submission" date="2016-08" db="EMBL/GenBank/DDBJ databases">
        <title>Evolution of the type three secretion system and type three effector repertoires in Xanthomonas.</title>
        <authorList>
            <person name="Merda D."/>
            <person name="Briand M."/>
            <person name="Bosis E."/>
            <person name="Rousseau C."/>
            <person name="Portier P."/>
            <person name="Jacques M.-A."/>
            <person name="Fischer-Le Saux M."/>
        </authorList>
    </citation>
    <scope>NUCLEOTIDE SEQUENCE [LARGE SCALE GENOMIC DNA]</scope>
    <source>
        <strain evidence="2 3">CFBP 4691</strain>
    </source>
</reference>
<dbReference type="RefSeq" id="WP_128419361.1">
    <property type="nucleotide sequence ID" value="NZ_CP049017.1"/>
</dbReference>
<name>A0A2S6ZJ51_9XANT</name>
<accession>A0A2S6ZJ51</accession>
<feature type="domain" description="Transposase IS204/IS1001/IS1096/IS1165 zinc-finger" evidence="1">
    <location>
        <begin position="2"/>
        <end position="42"/>
    </location>
</feature>
<evidence type="ECO:0000259" key="1">
    <source>
        <dbReference type="Pfam" id="PF14690"/>
    </source>
</evidence>
<comment type="caution">
    <text evidence="2">The sequence shown here is derived from an EMBL/GenBank/DDBJ whole genome shotgun (WGS) entry which is preliminary data.</text>
</comment>
<proteinExistence type="predicted"/>
<evidence type="ECO:0000313" key="2">
    <source>
        <dbReference type="EMBL" id="PPT92275.1"/>
    </source>
</evidence>
<keyword evidence="3" id="KW-1185">Reference proteome</keyword>
<dbReference type="EMBL" id="MIGX01000012">
    <property type="protein sequence ID" value="PPT92275.1"/>
    <property type="molecule type" value="Genomic_DNA"/>
</dbReference>
<gene>
    <name evidence="2" type="ORF">XthCFBP4691_04675</name>
</gene>
<dbReference type="AlphaFoldDB" id="A0A2S6ZJ51"/>
<evidence type="ECO:0000313" key="3">
    <source>
        <dbReference type="Proteomes" id="UP000239898"/>
    </source>
</evidence>
<organism evidence="2 3">
    <name type="scientific">Xanthomonas theicola</name>
    <dbReference type="NCBI Taxonomy" id="56464"/>
    <lineage>
        <taxon>Bacteria</taxon>
        <taxon>Pseudomonadati</taxon>
        <taxon>Pseudomonadota</taxon>
        <taxon>Gammaproteobacteria</taxon>
        <taxon>Lysobacterales</taxon>
        <taxon>Lysobacteraceae</taxon>
        <taxon>Xanthomonas</taxon>
    </lineage>
</organism>
<dbReference type="Pfam" id="PF14690">
    <property type="entry name" value="Zn_ribbon_ISL3"/>
    <property type="match status" value="1"/>
</dbReference>
<dbReference type="Proteomes" id="UP000239898">
    <property type="component" value="Unassembled WGS sequence"/>
</dbReference>